<feature type="compositionally biased region" description="Polar residues" evidence="3">
    <location>
        <begin position="598"/>
        <end position="612"/>
    </location>
</feature>
<evidence type="ECO:0000256" key="1">
    <source>
        <dbReference type="ARBA" id="ARBA00022441"/>
    </source>
</evidence>
<keyword evidence="2" id="KW-0677">Repeat</keyword>
<dbReference type="SMART" id="SM00225">
    <property type="entry name" value="BTB"/>
    <property type="match status" value="1"/>
</dbReference>
<dbReference type="SUPFAM" id="SSF54695">
    <property type="entry name" value="POZ domain"/>
    <property type="match status" value="1"/>
</dbReference>
<evidence type="ECO:0000313" key="6">
    <source>
        <dbReference type="Proteomes" id="UP000663872"/>
    </source>
</evidence>
<feature type="region of interest" description="Disordered" evidence="3">
    <location>
        <begin position="50"/>
        <end position="87"/>
    </location>
</feature>
<feature type="compositionally biased region" description="Polar residues" evidence="3">
    <location>
        <begin position="475"/>
        <end position="488"/>
    </location>
</feature>
<feature type="compositionally biased region" description="Basic and acidic residues" evidence="3">
    <location>
        <begin position="164"/>
        <end position="173"/>
    </location>
</feature>
<dbReference type="GO" id="GO:0005737">
    <property type="term" value="C:cytoplasm"/>
    <property type="evidence" value="ECO:0007669"/>
    <property type="project" value="UniProtKB-ARBA"/>
</dbReference>
<feature type="compositionally biased region" description="Basic residues" evidence="3">
    <location>
        <begin position="370"/>
        <end position="379"/>
    </location>
</feature>
<dbReference type="EMBL" id="CAJNYT010000910">
    <property type="protein sequence ID" value="CAF3382970.1"/>
    <property type="molecule type" value="Genomic_DNA"/>
</dbReference>
<feature type="region of interest" description="Disordered" evidence="3">
    <location>
        <begin position="369"/>
        <end position="584"/>
    </location>
</feature>
<dbReference type="InterPro" id="IPR000210">
    <property type="entry name" value="BTB/POZ_dom"/>
</dbReference>
<reference evidence="5" key="1">
    <citation type="submission" date="2021-02" db="EMBL/GenBank/DDBJ databases">
        <authorList>
            <person name="Nowell W R."/>
        </authorList>
    </citation>
    <scope>NUCLEOTIDE SEQUENCE</scope>
</reference>
<organism evidence="5 6">
    <name type="scientific">Rotaria socialis</name>
    <dbReference type="NCBI Taxonomy" id="392032"/>
    <lineage>
        <taxon>Eukaryota</taxon>
        <taxon>Metazoa</taxon>
        <taxon>Spiralia</taxon>
        <taxon>Gnathifera</taxon>
        <taxon>Rotifera</taxon>
        <taxon>Eurotatoria</taxon>
        <taxon>Bdelloidea</taxon>
        <taxon>Philodinida</taxon>
        <taxon>Philodinidae</taxon>
        <taxon>Rotaria</taxon>
    </lineage>
</organism>
<dbReference type="InterPro" id="IPR015915">
    <property type="entry name" value="Kelch-typ_b-propeller"/>
</dbReference>
<accession>A0A817YLJ8</accession>
<dbReference type="SMART" id="SM00612">
    <property type="entry name" value="Kelch"/>
    <property type="match status" value="6"/>
</dbReference>
<feature type="compositionally biased region" description="Low complexity" evidence="3">
    <location>
        <begin position="552"/>
        <end position="567"/>
    </location>
</feature>
<evidence type="ECO:0000259" key="4">
    <source>
        <dbReference type="PROSITE" id="PS50097"/>
    </source>
</evidence>
<feature type="compositionally biased region" description="Acidic residues" evidence="3">
    <location>
        <begin position="457"/>
        <end position="467"/>
    </location>
</feature>
<feature type="domain" description="BTB" evidence="4">
    <location>
        <begin position="652"/>
        <end position="720"/>
    </location>
</feature>
<dbReference type="SUPFAM" id="SSF117281">
    <property type="entry name" value="Kelch motif"/>
    <property type="match status" value="1"/>
</dbReference>
<dbReference type="Pfam" id="PF01344">
    <property type="entry name" value="Kelch_1"/>
    <property type="match status" value="2"/>
</dbReference>
<dbReference type="InterPro" id="IPR011705">
    <property type="entry name" value="BACK"/>
</dbReference>
<sequence length="1252" mass="141003">MTDSKSGKVPKIGTLVYDSGIDTASDKKRAVLPGGGISVAERARLFGAQVPNASPFKPSKPTNLPVQRIPQNNRAVKPNVAFQDANYEPLKPKIDIYEYPKQETSIPSSQQDNNDYRRFIRAEDRRRYDQQQQSSDSRNHSAANRSRNHSQHSSSASQRSTNTYDRDQYEPKKKYTPGKPNSTKRIRPIETYAHEDDDYDDYDDYEEDEEEEVEQAPYLKFYNPRIPPQNTTSQPSNYFQPIQDPLEALMMGSSQGYYQEQPPTTTSADTNDLQPFDLGNLISRIQQDYAENVRPYVSSVQFVETNPSVVNLGYITPAGTRKDYMRRPNETYRRLGSSGNYDIIDTNGLYPYEKIPPKAAYSTNQYSPMARKRVQRRPHNQASSSIHTVEYASKTRTQRKPEHRPPATTRKESTPAATSEDEEEEEKEEAKESSKAAVATAAAAAVATKAKKAETSSEYESEEEEGDHESVAKPATNSPPQASSQPANEETRAPVVSTAPVAAQRIDTARPAIVNPTPAKKVESEESETEESESESESDSDEDEKPKPPPNTRTTAAALQTTARGATITPQTNARGAPIASQANNRGAPITQIGSARVNQQQPTADHYSTNGPPEEHAEETDSYNFENTKKSLSFGVACDVLRELRNSGEYCDVTLRMDDQQSFKVHRAILCSCSSFFRALFTNGMNETTDRIVDIHDIKGDTMNLIIDFIYTHEITLNENNIYEILPATNQLQVLELFSLCENYLYQKLSPENAIGIREFASFFYCKNLSEKAEIYLLTNFIEISIKSDEFLELDLEQIIHILNSDELNVRSEQAVFDAVIRWIDYRPDERKKNIVDLLKCVRLGLLTTNFFIEKVKCHPYIINNDTCKPLVIDTLKYLYELDVDTYQKDLSAQNPIARPRLPHEILFVCGGWSGGSPTATIELYDTRADKWFPLPFNDRFPRAYHGIATINNFIYVIGGFDGMDYFNSCRSFDLQTLQWNEIAPMYVKRCYVSVVVLNGFVYAMGGFDGHSRQNTAERYSPKSNQWLPIPPMHSQRSDASATVLQETDRIYICGGFNGQECMNSAEYFDPKTNQWTMIAPMRNRRSGIGVVAYHNSIYAIGGFNGSTRMNSGERYNPRTNTWMSIPDMYNPRSNFAIEVIDDYLFVIGGFNGVTTIFNVECFDDISEEWYDAADMNIFRSALSVCILAGLDHVRNLITFARKQSIDEEKSKDSSIISQHTTSPTIIPVGTLSAAVGALSSTIDLITANNL</sequence>
<dbReference type="Pfam" id="PF07707">
    <property type="entry name" value="BACK"/>
    <property type="match status" value="1"/>
</dbReference>
<feature type="compositionally biased region" description="Low complexity" evidence="3">
    <location>
        <begin position="151"/>
        <end position="160"/>
    </location>
</feature>
<feature type="compositionally biased region" description="Polar residues" evidence="3">
    <location>
        <begin position="60"/>
        <end position="74"/>
    </location>
</feature>
<evidence type="ECO:0000313" key="5">
    <source>
        <dbReference type="EMBL" id="CAF3382970.1"/>
    </source>
</evidence>
<feature type="region of interest" description="Disordered" evidence="3">
    <location>
        <begin position="598"/>
        <end position="623"/>
    </location>
</feature>
<gene>
    <name evidence="5" type="ORF">GRG538_LOCUS8374</name>
</gene>
<dbReference type="CDD" id="cd18450">
    <property type="entry name" value="BACK_KLHL10"/>
    <property type="match status" value="1"/>
</dbReference>
<dbReference type="Pfam" id="PF24681">
    <property type="entry name" value="Kelch_KLHDC2_KLHL20_DRC7"/>
    <property type="match status" value="1"/>
</dbReference>
<dbReference type="PROSITE" id="PS50097">
    <property type="entry name" value="BTB"/>
    <property type="match status" value="1"/>
</dbReference>
<protein>
    <recommendedName>
        <fullName evidence="4">BTB domain-containing protein</fullName>
    </recommendedName>
</protein>
<dbReference type="Gene3D" id="2.120.10.80">
    <property type="entry name" value="Kelch-type beta propeller"/>
    <property type="match status" value="1"/>
</dbReference>
<dbReference type="PANTHER" id="PTHR45632:SF3">
    <property type="entry name" value="KELCH-LIKE PROTEIN 32"/>
    <property type="match status" value="1"/>
</dbReference>
<dbReference type="AlphaFoldDB" id="A0A817YLJ8"/>
<feature type="compositionally biased region" description="Low complexity" evidence="3">
    <location>
        <begin position="435"/>
        <end position="448"/>
    </location>
</feature>
<dbReference type="PANTHER" id="PTHR45632">
    <property type="entry name" value="LD33804P"/>
    <property type="match status" value="1"/>
</dbReference>
<dbReference type="InterPro" id="IPR011333">
    <property type="entry name" value="SKP1/BTB/POZ_sf"/>
</dbReference>
<dbReference type="InterPro" id="IPR006652">
    <property type="entry name" value="Kelch_1"/>
</dbReference>
<dbReference type="FunFam" id="1.25.40.420:FF:000001">
    <property type="entry name" value="Kelch-like family member 12"/>
    <property type="match status" value="1"/>
</dbReference>
<feature type="compositionally biased region" description="Acidic residues" evidence="3">
    <location>
        <begin position="525"/>
        <end position="543"/>
    </location>
</feature>
<dbReference type="PRINTS" id="PR00501">
    <property type="entry name" value="KELCHREPEAT"/>
</dbReference>
<evidence type="ECO:0000256" key="2">
    <source>
        <dbReference type="ARBA" id="ARBA00022737"/>
    </source>
</evidence>
<dbReference type="SMART" id="SM00875">
    <property type="entry name" value="BACK"/>
    <property type="match status" value="1"/>
</dbReference>
<comment type="caution">
    <text evidence="5">The sequence shown here is derived from an EMBL/GenBank/DDBJ whole genome shotgun (WGS) entry which is preliminary data.</text>
</comment>
<name>A0A817YLJ8_9BILA</name>
<feature type="compositionally biased region" description="Acidic residues" evidence="3">
    <location>
        <begin position="195"/>
        <end position="214"/>
    </location>
</feature>
<feature type="region of interest" description="Disordered" evidence="3">
    <location>
        <begin position="122"/>
        <end position="214"/>
    </location>
</feature>
<dbReference type="Pfam" id="PF00651">
    <property type="entry name" value="BTB"/>
    <property type="match status" value="1"/>
</dbReference>
<dbReference type="Gene3D" id="3.30.710.10">
    <property type="entry name" value="Potassium Channel Kv1.1, Chain A"/>
    <property type="match status" value="1"/>
</dbReference>
<dbReference type="Proteomes" id="UP000663872">
    <property type="component" value="Unassembled WGS sequence"/>
</dbReference>
<proteinExistence type="predicted"/>
<feature type="compositionally biased region" description="Basic and acidic residues" evidence="3">
    <location>
        <begin position="399"/>
        <end position="413"/>
    </location>
</feature>
<dbReference type="Gene3D" id="1.25.40.420">
    <property type="match status" value="1"/>
</dbReference>
<evidence type="ECO:0000256" key="3">
    <source>
        <dbReference type="SAM" id="MobiDB-lite"/>
    </source>
</evidence>
<keyword evidence="1" id="KW-0880">Kelch repeat</keyword>